<dbReference type="EMBL" id="CP119313">
    <property type="protein sequence ID" value="WEK18679.1"/>
    <property type="molecule type" value="Genomic_DNA"/>
</dbReference>
<evidence type="ECO:0000313" key="1">
    <source>
        <dbReference type="EMBL" id="WEK18679.1"/>
    </source>
</evidence>
<evidence type="ECO:0000313" key="2">
    <source>
        <dbReference type="Proteomes" id="UP001214530"/>
    </source>
</evidence>
<sequence>MISTKYSLKIVLALILFIASCHIENPYTKEKVIFNIPEQEVIKNLHKEFQFEKVSFSGISIDLIKNRVQSAAYGKRIDFQINILNPKIDKNELAFAQEFAKRLKPYVKNIDHFNVITIDTKIKTKYSWGSTESNKRTLLYAGSLLEFPIENYFTTTPDYN</sequence>
<organism evidence="1 2">
    <name type="scientific">Candidatus Pedobacter colombiensis</name>
    <dbReference type="NCBI Taxonomy" id="3121371"/>
    <lineage>
        <taxon>Bacteria</taxon>
        <taxon>Pseudomonadati</taxon>
        <taxon>Bacteroidota</taxon>
        <taxon>Sphingobacteriia</taxon>
        <taxon>Sphingobacteriales</taxon>
        <taxon>Sphingobacteriaceae</taxon>
        <taxon>Pedobacter</taxon>
    </lineage>
</organism>
<proteinExistence type="predicted"/>
<name>A0AAJ6B6A0_9SPHI</name>
<protein>
    <recommendedName>
        <fullName evidence="3">Lipoprotein</fullName>
    </recommendedName>
</protein>
<gene>
    <name evidence="1" type="ORF">P0Y49_17980</name>
</gene>
<dbReference type="PROSITE" id="PS51257">
    <property type="entry name" value="PROKAR_LIPOPROTEIN"/>
    <property type="match status" value="1"/>
</dbReference>
<dbReference type="AlphaFoldDB" id="A0AAJ6B6A0"/>
<accession>A0AAJ6B6A0</accession>
<reference evidence="1" key="1">
    <citation type="submission" date="2023-03" db="EMBL/GenBank/DDBJ databases">
        <title>Andean soil-derived lignocellulolytic bacterial consortium as a source of novel taxa and putative plastic-active enzymes.</title>
        <authorList>
            <person name="Diaz-Garcia L."/>
            <person name="Chuvochina M."/>
            <person name="Feuerriegel G."/>
            <person name="Bunk B."/>
            <person name="Sproer C."/>
            <person name="Streit W.R."/>
            <person name="Rodriguez L.M."/>
            <person name="Overmann J."/>
            <person name="Jimenez D.J."/>
        </authorList>
    </citation>
    <scope>NUCLEOTIDE SEQUENCE</scope>
    <source>
        <strain evidence="1">MAG 3858</strain>
    </source>
</reference>
<dbReference type="Proteomes" id="UP001214530">
    <property type="component" value="Chromosome"/>
</dbReference>
<evidence type="ECO:0008006" key="3">
    <source>
        <dbReference type="Google" id="ProtNLM"/>
    </source>
</evidence>